<evidence type="ECO:0000256" key="7">
    <source>
        <dbReference type="ARBA" id="ARBA00048326"/>
    </source>
</evidence>
<dbReference type="PROSITE" id="PS00092">
    <property type="entry name" value="N6_MTASE"/>
    <property type="match status" value="1"/>
</dbReference>
<dbReference type="PANTHER" id="PTHR43542">
    <property type="entry name" value="METHYLTRANSFERASE"/>
    <property type="match status" value="1"/>
</dbReference>
<keyword evidence="6 8" id="KW-0808">Transferase</keyword>
<comment type="function">
    <text evidence="1 8">Specifically methylates the guanine in position 966 of 16S rRNA in the assembled 30S particle.</text>
</comment>
<keyword evidence="5 8" id="KW-0489">Methyltransferase</keyword>
<protein>
    <recommendedName>
        <fullName evidence="4 8">Ribosomal RNA small subunit methyltransferase D</fullName>
        <ecNumber evidence="3 8">2.1.1.171</ecNumber>
    </recommendedName>
</protein>
<dbReference type="EC" id="2.1.1.171" evidence="3 8"/>
<comment type="catalytic activity">
    <reaction evidence="7 8">
        <text>guanosine(966) in 16S rRNA + S-adenosyl-L-methionine = N(2)-methylguanosine(966) in 16S rRNA + S-adenosyl-L-homocysteine + H(+)</text>
        <dbReference type="Rhea" id="RHEA:23548"/>
        <dbReference type="Rhea" id="RHEA-COMP:10211"/>
        <dbReference type="Rhea" id="RHEA-COMP:10212"/>
        <dbReference type="ChEBI" id="CHEBI:15378"/>
        <dbReference type="ChEBI" id="CHEBI:57856"/>
        <dbReference type="ChEBI" id="CHEBI:59789"/>
        <dbReference type="ChEBI" id="CHEBI:74269"/>
        <dbReference type="ChEBI" id="CHEBI:74481"/>
        <dbReference type="EC" id="2.1.1.171"/>
    </reaction>
</comment>
<evidence type="ECO:0000256" key="5">
    <source>
        <dbReference type="ARBA" id="ARBA00022603"/>
    </source>
</evidence>
<dbReference type="Gene3D" id="3.40.50.150">
    <property type="entry name" value="Vaccinia Virus protein VP39"/>
    <property type="match status" value="1"/>
</dbReference>
<dbReference type="EMBL" id="JBAKFJ010000001">
    <property type="protein sequence ID" value="MEX0386912.1"/>
    <property type="molecule type" value="Genomic_DNA"/>
</dbReference>
<sequence length="185" mass="20203">MVGQLRIIGGEWRGRRFPVTHASGLRPTADRNRETLFNWLQGDVEGRQVLDLFAGTGALGLEALSRGAAGAVFVEKSRPVAKSLQALVQRLEAGSRAEIVMADARRYLQTVPRPFDVVFLDPPFGTGLLPEVVAPLQRGGWLAPEASVYVESGLEEDLRSPGDDWLCRREKTAGGVCYRLFQVAG</sequence>
<comment type="caution">
    <text evidence="9">The sequence shown here is derived from an EMBL/GenBank/DDBJ whole genome shotgun (WGS) entry which is preliminary data.</text>
</comment>
<evidence type="ECO:0000256" key="6">
    <source>
        <dbReference type="ARBA" id="ARBA00022679"/>
    </source>
</evidence>
<evidence type="ECO:0000256" key="8">
    <source>
        <dbReference type="PIRNR" id="PIRNR004553"/>
    </source>
</evidence>
<organism evidence="9 10">
    <name type="scientific">Spiribacter onubensis</name>
    <dbReference type="NCBI Taxonomy" id="3122420"/>
    <lineage>
        <taxon>Bacteria</taxon>
        <taxon>Pseudomonadati</taxon>
        <taxon>Pseudomonadota</taxon>
        <taxon>Gammaproteobacteria</taxon>
        <taxon>Chromatiales</taxon>
        <taxon>Ectothiorhodospiraceae</taxon>
        <taxon>Spiribacter</taxon>
    </lineage>
</organism>
<dbReference type="SUPFAM" id="SSF53335">
    <property type="entry name" value="S-adenosyl-L-methionine-dependent methyltransferases"/>
    <property type="match status" value="1"/>
</dbReference>
<evidence type="ECO:0000256" key="4">
    <source>
        <dbReference type="ARBA" id="ARBA00013682"/>
    </source>
</evidence>
<dbReference type="PANTHER" id="PTHR43542:SF1">
    <property type="entry name" value="METHYLTRANSFERASE"/>
    <property type="match status" value="1"/>
</dbReference>
<proteinExistence type="inferred from homology"/>
<dbReference type="CDD" id="cd02440">
    <property type="entry name" value="AdoMet_MTases"/>
    <property type="match status" value="1"/>
</dbReference>
<dbReference type="InterPro" id="IPR002052">
    <property type="entry name" value="DNA_methylase_N6_adenine_CS"/>
</dbReference>
<accession>A0ABV3S9U6</accession>
<keyword evidence="8" id="KW-0698">rRNA processing</keyword>
<dbReference type="RefSeq" id="WP_367967398.1">
    <property type="nucleotide sequence ID" value="NZ_JBAKFJ010000001.1"/>
</dbReference>
<comment type="similarity">
    <text evidence="2 8">Belongs to the methyltransferase superfamily. RsmD family.</text>
</comment>
<evidence type="ECO:0000256" key="2">
    <source>
        <dbReference type="ARBA" id="ARBA00005269"/>
    </source>
</evidence>
<evidence type="ECO:0000256" key="1">
    <source>
        <dbReference type="ARBA" id="ARBA00002649"/>
    </source>
</evidence>
<evidence type="ECO:0000313" key="9">
    <source>
        <dbReference type="EMBL" id="MEX0386912.1"/>
    </source>
</evidence>
<dbReference type="Pfam" id="PF03602">
    <property type="entry name" value="Cons_hypoth95"/>
    <property type="match status" value="1"/>
</dbReference>
<dbReference type="InterPro" id="IPR004398">
    <property type="entry name" value="RNA_MeTrfase_RsmD"/>
</dbReference>
<name>A0ABV3S9U6_9GAMM</name>
<dbReference type="GO" id="GO:0052913">
    <property type="term" value="F:16S rRNA (guanine(966)-N(2))-methyltransferase activity"/>
    <property type="evidence" value="ECO:0007669"/>
    <property type="project" value="UniProtKB-EC"/>
</dbReference>
<reference evidence="9 10" key="1">
    <citation type="submission" date="2024-02" db="EMBL/GenBank/DDBJ databases">
        <title>New especies of Spiribacter isolated from saline water.</title>
        <authorList>
            <person name="Leon M.J."/>
            <person name="De La Haba R."/>
            <person name="Sanchez-Porro C."/>
            <person name="Ventosa A."/>
        </authorList>
    </citation>
    <scope>NUCLEOTIDE SEQUENCE [LARGE SCALE GENOMIC DNA]</scope>
    <source>
        <strain evidence="10">ag22IC4-227</strain>
    </source>
</reference>
<keyword evidence="10" id="KW-1185">Reference proteome</keyword>
<gene>
    <name evidence="9" type="primary">rsmD</name>
    <name evidence="9" type="ORF">V6X64_07910</name>
</gene>
<dbReference type="PIRSF" id="PIRSF004553">
    <property type="entry name" value="CHP00095"/>
    <property type="match status" value="1"/>
</dbReference>
<dbReference type="InterPro" id="IPR029063">
    <property type="entry name" value="SAM-dependent_MTases_sf"/>
</dbReference>
<evidence type="ECO:0000256" key="3">
    <source>
        <dbReference type="ARBA" id="ARBA00012141"/>
    </source>
</evidence>
<evidence type="ECO:0000313" key="10">
    <source>
        <dbReference type="Proteomes" id="UP001556653"/>
    </source>
</evidence>
<keyword evidence="8" id="KW-0949">S-adenosyl-L-methionine</keyword>
<dbReference type="NCBIfam" id="TIGR00095">
    <property type="entry name" value="16S rRNA (guanine(966)-N(2))-methyltransferase RsmD"/>
    <property type="match status" value="1"/>
</dbReference>
<dbReference type="Proteomes" id="UP001556653">
    <property type="component" value="Unassembled WGS sequence"/>
</dbReference>